<dbReference type="PANTHER" id="PTHR43398">
    <property type="entry name" value="DOLICHOL-PHOSPHATE MANNOSYLTRANSFERASE SUBUNIT 1"/>
    <property type="match status" value="1"/>
</dbReference>
<evidence type="ECO:0000256" key="2">
    <source>
        <dbReference type="ARBA" id="ARBA00006739"/>
    </source>
</evidence>
<dbReference type="GO" id="GO:0000271">
    <property type="term" value="P:polysaccharide biosynthetic process"/>
    <property type="evidence" value="ECO:0007669"/>
    <property type="project" value="InterPro"/>
</dbReference>
<dbReference type="RefSeq" id="WP_171651176.1">
    <property type="nucleotide sequence ID" value="NZ_WHOD01000027.1"/>
</dbReference>
<keyword evidence="5 8" id="KW-0812">Transmembrane</keyword>
<dbReference type="GO" id="GO:0006506">
    <property type="term" value="P:GPI anchor biosynthetic process"/>
    <property type="evidence" value="ECO:0007669"/>
    <property type="project" value="TreeGrafter"/>
</dbReference>
<evidence type="ECO:0000256" key="4">
    <source>
        <dbReference type="ARBA" id="ARBA00022679"/>
    </source>
</evidence>
<dbReference type="GO" id="GO:0016020">
    <property type="term" value="C:membrane"/>
    <property type="evidence" value="ECO:0007669"/>
    <property type="project" value="UniProtKB-SubCell"/>
</dbReference>
<reference evidence="11" key="1">
    <citation type="submission" date="2019-10" db="EMBL/GenBank/DDBJ databases">
        <title>Description of Paenibacillus glebae sp. nov.</title>
        <authorList>
            <person name="Carlier A."/>
            <person name="Qi S."/>
        </authorList>
    </citation>
    <scope>NUCLEOTIDE SEQUENCE</scope>
    <source>
        <strain evidence="11">LMG 31456</strain>
    </source>
</reference>
<evidence type="ECO:0000256" key="5">
    <source>
        <dbReference type="ARBA" id="ARBA00022692"/>
    </source>
</evidence>
<feature type="transmembrane region" description="Helical" evidence="8">
    <location>
        <begin position="263"/>
        <end position="283"/>
    </location>
</feature>
<keyword evidence="4" id="KW-0808">Transferase</keyword>
<dbReference type="EMBL" id="WHOD01000027">
    <property type="protein sequence ID" value="NOU92977.1"/>
    <property type="molecule type" value="Genomic_DNA"/>
</dbReference>
<keyword evidence="7 8" id="KW-0472">Membrane</keyword>
<feature type="transmembrane region" description="Helical" evidence="8">
    <location>
        <begin position="236"/>
        <end position="257"/>
    </location>
</feature>
<evidence type="ECO:0000259" key="9">
    <source>
        <dbReference type="Pfam" id="PF00535"/>
    </source>
</evidence>
<dbReference type="InterPro" id="IPR001173">
    <property type="entry name" value="Glyco_trans_2-like"/>
</dbReference>
<comment type="caution">
    <text evidence="11">The sequence shown here is derived from an EMBL/GenBank/DDBJ whole genome shotgun (WGS) entry which is preliminary data.</text>
</comment>
<dbReference type="Pfam" id="PF04138">
    <property type="entry name" value="GtrA_DPMS_TM"/>
    <property type="match status" value="1"/>
</dbReference>
<feature type="domain" description="GtrA/DPMS transmembrane" evidence="10">
    <location>
        <begin position="239"/>
        <end position="356"/>
    </location>
</feature>
<comment type="subcellular location">
    <subcellularLocation>
        <location evidence="1">Membrane</location>
        <topology evidence="1">Multi-pass membrane protein</topology>
    </subcellularLocation>
</comment>
<keyword evidence="12" id="KW-1185">Reference proteome</keyword>
<sequence>MCQLSIIIPTYNERVNVRLIVNRIVQALSDNPIDYEILFIDDSRDDTPDVLKELASLFPQVRYLHRENAKGLGTAVVEGFQLSRGRHLIVMDADLQHPPELIPLIYHRLSEIDVVIPSRFIQGGSDGGLNWLRKFVSWTARSIGRIFIKKTRNISDCTGGFFGLNRDVIEKVALDPIGWKILMEILVKGNYRTVHEIPYSFVARDSGESKMSINEQWNYLRHIARLMLRSPDDRRFYLFCFVGILGVIVNLFVFTILVNLLAIPSLLASAVASIVAMLHNFVWHDKLTWKDYSKTKLSERILQFPKFMVISTLGIALTTSFVQLFIMNEWNIYLGQTAGIIVGTLWNYFANKKWTWSNPSKKRNTRDILVTQEIGQQNSF</sequence>
<dbReference type="Proteomes" id="UP000641588">
    <property type="component" value="Unassembled WGS sequence"/>
</dbReference>
<evidence type="ECO:0000313" key="11">
    <source>
        <dbReference type="EMBL" id="NOU92977.1"/>
    </source>
</evidence>
<dbReference type="Pfam" id="PF00535">
    <property type="entry name" value="Glycos_transf_2"/>
    <property type="match status" value="1"/>
</dbReference>
<feature type="domain" description="Glycosyltransferase 2-like" evidence="9">
    <location>
        <begin position="5"/>
        <end position="172"/>
    </location>
</feature>
<organism evidence="11 12">
    <name type="scientific">Paenibacillus foliorum</name>
    <dbReference type="NCBI Taxonomy" id="2654974"/>
    <lineage>
        <taxon>Bacteria</taxon>
        <taxon>Bacillati</taxon>
        <taxon>Bacillota</taxon>
        <taxon>Bacilli</taxon>
        <taxon>Bacillales</taxon>
        <taxon>Paenibacillaceae</taxon>
        <taxon>Paenibacillus</taxon>
    </lineage>
</organism>
<dbReference type="InterPro" id="IPR039528">
    <property type="entry name" value="DPM1-like"/>
</dbReference>
<dbReference type="InterPro" id="IPR029044">
    <property type="entry name" value="Nucleotide-diphossugar_trans"/>
</dbReference>
<gene>
    <name evidence="11" type="ORF">GC093_06970</name>
</gene>
<dbReference type="AlphaFoldDB" id="A0A972K1N2"/>
<keyword evidence="6 8" id="KW-1133">Transmembrane helix</keyword>
<protein>
    <submittedName>
        <fullName evidence="11">Glycosyltransferase</fullName>
    </submittedName>
</protein>
<feature type="transmembrane region" description="Helical" evidence="8">
    <location>
        <begin position="304"/>
        <end position="326"/>
    </location>
</feature>
<evidence type="ECO:0000256" key="7">
    <source>
        <dbReference type="ARBA" id="ARBA00023136"/>
    </source>
</evidence>
<evidence type="ECO:0000256" key="1">
    <source>
        <dbReference type="ARBA" id="ARBA00004141"/>
    </source>
</evidence>
<keyword evidence="3" id="KW-0328">Glycosyltransferase</keyword>
<dbReference type="InterPro" id="IPR007267">
    <property type="entry name" value="GtrA_DPMS_TM"/>
</dbReference>
<proteinExistence type="inferred from homology"/>
<dbReference type="GO" id="GO:0004582">
    <property type="term" value="F:dolichyl-phosphate beta-D-mannosyltransferase activity"/>
    <property type="evidence" value="ECO:0007669"/>
    <property type="project" value="InterPro"/>
</dbReference>
<evidence type="ECO:0000256" key="3">
    <source>
        <dbReference type="ARBA" id="ARBA00022676"/>
    </source>
</evidence>
<dbReference type="CDD" id="cd06442">
    <property type="entry name" value="DPM1_like"/>
    <property type="match status" value="1"/>
</dbReference>
<accession>A0A972K1N2</accession>
<feature type="transmembrane region" description="Helical" evidence="8">
    <location>
        <begin position="332"/>
        <end position="350"/>
    </location>
</feature>
<dbReference type="SUPFAM" id="SSF53448">
    <property type="entry name" value="Nucleotide-diphospho-sugar transferases"/>
    <property type="match status" value="1"/>
</dbReference>
<evidence type="ECO:0000313" key="12">
    <source>
        <dbReference type="Proteomes" id="UP000641588"/>
    </source>
</evidence>
<evidence type="ECO:0000256" key="8">
    <source>
        <dbReference type="SAM" id="Phobius"/>
    </source>
</evidence>
<comment type="similarity">
    <text evidence="2">Belongs to the glycosyltransferase 2 family.</text>
</comment>
<dbReference type="GO" id="GO:0006488">
    <property type="term" value="P:dolichol-linked oligosaccharide biosynthetic process"/>
    <property type="evidence" value="ECO:0007669"/>
    <property type="project" value="TreeGrafter"/>
</dbReference>
<dbReference type="Gene3D" id="3.90.550.10">
    <property type="entry name" value="Spore Coat Polysaccharide Biosynthesis Protein SpsA, Chain A"/>
    <property type="match status" value="1"/>
</dbReference>
<evidence type="ECO:0000259" key="10">
    <source>
        <dbReference type="Pfam" id="PF04138"/>
    </source>
</evidence>
<dbReference type="PANTHER" id="PTHR43398:SF1">
    <property type="entry name" value="DOLICHOL-PHOSPHATE MANNOSYLTRANSFERASE SUBUNIT 1"/>
    <property type="match status" value="1"/>
</dbReference>
<name>A0A972K1N2_9BACL</name>
<evidence type="ECO:0000256" key="6">
    <source>
        <dbReference type="ARBA" id="ARBA00022989"/>
    </source>
</evidence>
<dbReference type="GO" id="GO:0035269">
    <property type="term" value="P:protein O-linked glycosylation via mannose"/>
    <property type="evidence" value="ECO:0007669"/>
    <property type="project" value="TreeGrafter"/>
</dbReference>